<accession>A0ABP0PNG0</accession>
<keyword evidence="3" id="KW-1185">Reference proteome</keyword>
<protein>
    <submittedName>
        <fullName evidence="2">Uncharacterized protein</fullName>
    </submittedName>
</protein>
<reference evidence="2 3" key="1">
    <citation type="submission" date="2024-02" db="EMBL/GenBank/DDBJ databases">
        <authorList>
            <person name="Chen Y."/>
            <person name="Shah S."/>
            <person name="Dougan E. K."/>
            <person name="Thang M."/>
            <person name="Chan C."/>
        </authorList>
    </citation>
    <scope>NUCLEOTIDE SEQUENCE [LARGE SCALE GENOMIC DNA]</scope>
</reference>
<dbReference type="EMBL" id="CAXAMN010023378">
    <property type="protein sequence ID" value="CAK9077341.1"/>
    <property type="molecule type" value="Genomic_DNA"/>
</dbReference>
<evidence type="ECO:0000313" key="1">
    <source>
        <dbReference type="EMBL" id="CAK9077337.1"/>
    </source>
</evidence>
<name>A0ABP0PNG0_9DINO</name>
<comment type="caution">
    <text evidence="2">The sequence shown here is derived from an EMBL/GenBank/DDBJ whole genome shotgun (WGS) entry which is preliminary data.</text>
</comment>
<sequence length="199" mass="22134">MREQFSQSKSSTKDKALPKLLFMGKFNLKDEQFLQGLQDGEFFESRDSSGRLVYSWTQLEQVESRGSLTTVSMAAKQELDKNQKQVEAGAFDSWRGGLFSRDKTKALHDAASSGSAPLALCDRETELGEKELAMSIMNEKRDVDHVLSWKELPDGSCLTGAKYDEFIQGSGNRAVKLEDQVAGIKGQLSARLARSKRTT</sequence>
<evidence type="ECO:0000313" key="2">
    <source>
        <dbReference type="EMBL" id="CAK9077341.1"/>
    </source>
</evidence>
<evidence type="ECO:0000313" key="3">
    <source>
        <dbReference type="Proteomes" id="UP001642484"/>
    </source>
</evidence>
<organism evidence="2 3">
    <name type="scientific">Durusdinium trenchii</name>
    <dbReference type="NCBI Taxonomy" id="1381693"/>
    <lineage>
        <taxon>Eukaryota</taxon>
        <taxon>Sar</taxon>
        <taxon>Alveolata</taxon>
        <taxon>Dinophyceae</taxon>
        <taxon>Suessiales</taxon>
        <taxon>Symbiodiniaceae</taxon>
        <taxon>Durusdinium</taxon>
    </lineage>
</organism>
<proteinExistence type="predicted"/>
<dbReference type="EMBL" id="CAXAMN010023377">
    <property type="protein sequence ID" value="CAK9077337.1"/>
    <property type="molecule type" value="Genomic_DNA"/>
</dbReference>
<gene>
    <name evidence="1" type="ORF">CCMP2556_LOCUS38124</name>
    <name evidence="2" type="ORF">CCMP2556_LOCUS38126</name>
</gene>
<dbReference type="Proteomes" id="UP001642484">
    <property type="component" value="Unassembled WGS sequence"/>
</dbReference>